<gene>
    <name evidence="2" type="ORF">FRX48_00215</name>
</gene>
<dbReference type="EMBL" id="VXIT01000001">
    <property type="protein sequence ID" value="KAA6415500.1"/>
    <property type="molecule type" value="Genomic_DNA"/>
</dbReference>
<organism evidence="2 3">
    <name type="scientific">Lasallia pustulata</name>
    <dbReference type="NCBI Taxonomy" id="136370"/>
    <lineage>
        <taxon>Eukaryota</taxon>
        <taxon>Fungi</taxon>
        <taxon>Dikarya</taxon>
        <taxon>Ascomycota</taxon>
        <taxon>Pezizomycotina</taxon>
        <taxon>Lecanoromycetes</taxon>
        <taxon>OSLEUM clade</taxon>
        <taxon>Umbilicariomycetidae</taxon>
        <taxon>Umbilicariales</taxon>
        <taxon>Umbilicariaceae</taxon>
        <taxon>Lasallia</taxon>
    </lineage>
</organism>
<dbReference type="AlphaFoldDB" id="A0A5M8Q268"/>
<dbReference type="OrthoDB" id="5294920at2759"/>
<reference evidence="2 3" key="1">
    <citation type="submission" date="2019-09" db="EMBL/GenBank/DDBJ databases">
        <title>The hologenome of the rock-dwelling lichen Lasallia pustulata.</title>
        <authorList>
            <person name="Greshake Tzovaras B."/>
            <person name="Segers F."/>
            <person name="Bicker A."/>
            <person name="Dal Grande F."/>
            <person name="Otte J."/>
            <person name="Hankeln T."/>
            <person name="Schmitt I."/>
            <person name="Ebersberger I."/>
        </authorList>
    </citation>
    <scope>NUCLEOTIDE SEQUENCE [LARGE SCALE GENOMIC DNA]</scope>
    <source>
        <strain evidence="2">A1-1</strain>
    </source>
</reference>
<evidence type="ECO:0000313" key="3">
    <source>
        <dbReference type="Proteomes" id="UP000324767"/>
    </source>
</evidence>
<evidence type="ECO:0000256" key="1">
    <source>
        <dbReference type="SAM" id="SignalP"/>
    </source>
</evidence>
<keyword evidence="1" id="KW-0732">Signal</keyword>
<name>A0A5M8Q268_9LECA</name>
<feature type="chain" id="PRO_5024389106" evidence="1">
    <location>
        <begin position="22"/>
        <end position="172"/>
    </location>
</feature>
<protein>
    <submittedName>
        <fullName evidence="2">Uncharacterized protein</fullName>
    </submittedName>
</protein>
<evidence type="ECO:0000313" key="2">
    <source>
        <dbReference type="EMBL" id="KAA6415500.1"/>
    </source>
</evidence>
<feature type="signal peptide" evidence="1">
    <location>
        <begin position="1"/>
        <end position="21"/>
    </location>
</feature>
<dbReference type="Proteomes" id="UP000324767">
    <property type="component" value="Unassembled WGS sequence"/>
</dbReference>
<accession>A0A5M8Q268</accession>
<sequence>MIISGLPLLITLAPSIALSLAFPLKPDSASPLTPRSQFCQNAPLTVAGTPLSRRALPLFPGDLSTQNILWCAPGSQTYIILSMAPTDASAIAVQTTLRAASSSVAAFLSEIGDGVISMGGIAWPGVGGVGFRTWNANNHQTTWGVLAAAVGALQDYMRRFGFGAASFSIADG</sequence>
<comment type="caution">
    <text evidence="2">The sequence shown here is derived from an EMBL/GenBank/DDBJ whole genome shotgun (WGS) entry which is preliminary data.</text>
</comment>
<proteinExistence type="predicted"/>